<dbReference type="EMBL" id="LVJI01000054">
    <property type="protein sequence ID" value="OAB40409.1"/>
    <property type="molecule type" value="Genomic_DNA"/>
</dbReference>
<dbReference type="Proteomes" id="UP000077355">
    <property type="component" value="Unassembled WGS sequence"/>
</dbReference>
<dbReference type="GO" id="GO:0016829">
    <property type="term" value="F:lyase activity"/>
    <property type="evidence" value="ECO:0007669"/>
    <property type="project" value="InterPro"/>
</dbReference>
<proteinExistence type="predicted"/>
<feature type="transmembrane region" description="Helical" evidence="5">
    <location>
        <begin position="181"/>
        <end position="200"/>
    </location>
</feature>
<organism evidence="6 7">
    <name type="scientific">Paenibacillus antarcticus</name>
    <dbReference type="NCBI Taxonomy" id="253703"/>
    <lineage>
        <taxon>Bacteria</taxon>
        <taxon>Bacillati</taxon>
        <taxon>Bacillota</taxon>
        <taxon>Bacilli</taxon>
        <taxon>Bacillales</taxon>
        <taxon>Paenibacillaceae</taxon>
        <taxon>Paenibacillus</taxon>
    </lineage>
</organism>
<dbReference type="GO" id="GO:0016020">
    <property type="term" value="C:membrane"/>
    <property type="evidence" value="ECO:0007669"/>
    <property type="project" value="UniProtKB-SubCell"/>
</dbReference>
<sequence>MIMEHLLPQKLEFLLMFGISLFWTIAYVLIIYKGFKNQTYGVPLAAICLNISWEFLLTFILPFHPLQQIVTLVWFLLDCIILLQFLYYSTKTLPKRTLYLAVLSLIVIGFLVQYGMAIEFNDTMSLYSAFGINLVMSIFFIKMILTKDLQGQSLSIALFKMIGTLCASILSYSFFPQSLLLTILYILILIVDVVYILMILNKSITTVHRSPIYRSIKKVDL</sequence>
<comment type="caution">
    <text evidence="6">The sequence shown here is derived from an EMBL/GenBank/DDBJ whole genome shotgun (WGS) entry which is preliminary data.</text>
</comment>
<evidence type="ECO:0000256" key="4">
    <source>
        <dbReference type="ARBA" id="ARBA00023136"/>
    </source>
</evidence>
<evidence type="ECO:0008006" key="8">
    <source>
        <dbReference type="Google" id="ProtNLM"/>
    </source>
</evidence>
<dbReference type="PANTHER" id="PTHR42038">
    <property type="match status" value="1"/>
</dbReference>
<dbReference type="PANTHER" id="PTHR42038:SF2">
    <property type="entry name" value="TERPENE CYCLASE AUSL"/>
    <property type="match status" value="1"/>
</dbReference>
<feature type="transmembrane region" description="Helical" evidence="5">
    <location>
        <begin position="124"/>
        <end position="145"/>
    </location>
</feature>
<dbReference type="Pfam" id="PF25129">
    <property type="entry name" value="Pyr4-TMTC"/>
    <property type="match status" value="1"/>
</dbReference>
<comment type="subcellular location">
    <subcellularLocation>
        <location evidence="1">Membrane</location>
        <topology evidence="1">Multi-pass membrane protein</topology>
    </subcellularLocation>
</comment>
<feature type="transmembrane region" description="Helical" evidence="5">
    <location>
        <begin position="69"/>
        <end position="86"/>
    </location>
</feature>
<feature type="transmembrane region" description="Helical" evidence="5">
    <location>
        <begin position="157"/>
        <end position="175"/>
    </location>
</feature>
<feature type="transmembrane region" description="Helical" evidence="5">
    <location>
        <begin position="13"/>
        <end position="32"/>
    </location>
</feature>
<evidence type="ECO:0000256" key="3">
    <source>
        <dbReference type="ARBA" id="ARBA00022989"/>
    </source>
</evidence>
<name>A0A168JBP1_9BACL</name>
<keyword evidence="7" id="KW-1185">Reference proteome</keyword>
<reference evidence="6 7" key="1">
    <citation type="submission" date="2016-03" db="EMBL/GenBank/DDBJ databases">
        <title>Draft genome sequence of Paenibacillus antarcticus CECT 5836.</title>
        <authorList>
            <person name="Shin S.-K."/>
            <person name="Yi H."/>
        </authorList>
    </citation>
    <scope>NUCLEOTIDE SEQUENCE [LARGE SCALE GENOMIC DNA]</scope>
    <source>
        <strain evidence="6 7">CECT 5836</strain>
    </source>
</reference>
<evidence type="ECO:0000256" key="5">
    <source>
        <dbReference type="SAM" id="Phobius"/>
    </source>
</evidence>
<evidence type="ECO:0000256" key="1">
    <source>
        <dbReference type="ARBA" id="ARBA00004141"/>
    </source>
</evidence>
<keyword evidence="4 5" id="KW-0472">Membrane</keyword>
<dbReference type="InterPro" id="IPR039020">
    <property type="entry name" value="PaxB-like"/>
</dbReference>
<evidence type="ECO:0000256" key="2">
    <source>
        <dbReference type="ARBA" id="ARBA00022692"/>
    </source>
</evidence>
<protein>
    <recommendedName>
        <fullName evidence="8">Integral membrane protein</fullName>
    </recommendedName>
</protein>
<evidence type="ECO:0000313" key="6">
    <source>
        <dbReference type="EMBL" id="OAB40409.1"/>
    </source>
</evidence>
<keyword evidence="3 5" id="KW-1133">Transmembrane helix</keyword>
<gene>
    <name evidence="6" type="ORF">PBAT_24225</name>
</gene>
<keyword evidence="2 5" id="KW-0812">Transmembrane</keyword>
<feature type="transmembrane region" description="Helical" evidence="5">
    <location>
        <begin position="44"/>
        <end position="63"/>
    </location>
</feature>
<evidence type="ECO:0000313" key="7">
    <source>
        <dbReference type="Proteomes" id="UP000077355"/>
    </source>
</evidence>
<accession>A0A168JBP1</accession>
<dbReference type="AlphaFoldDB" id="A0A168JBP1"/>
<dbReference type="RefSeq" id="WP_068653209.1">
    <property type="nucleotide sequence ID" value="NZ_CP043611.1"/>
</dbReference>
<feature type="transmembrane region" description="Helical" evidence="5">
    <location>
        <begin position="98"/>
        <end position="118"/>
    </location>
</feature>